<keyword evidence="2" id="KW-0812">Transmembrane</keyword>
<dbReference type="Proteomes" id="UP000521943">
    <property type="component" value="Unassembled WGS sequence"/>
</dbReference>
<dbReference type="EMBL" id="JACGCI010000004">
    <property type="protein sequence ID" value="KAF6764297.1"/>
    <property type="molecule type" value="Genomic_DNA"/>
</dbReference>
<feature type="region of interest" description="Disordered" evidence="1">
    <location>
        <begin position="41"/>
        <end position="93"/>
    </location>
</feature>
<dbReference type="AlphaFoldDB" id="A0A8H6MGW3"/>
<gene>
    <name evidence="3" type="ORF">DFP72DRAFT_419766</name>
</gene>
<evidence type="ECO:0000313" key="3">
    <source>
        <dbReference type="EMBL" id="KAF6764297.1"/>
    </source>
</evidence>
<name>A0A8H6MGW3_9AGAR</name>
<accession>A0A8H6MGW3</accession>
<evidence type="ECO:0000256" key="2">
    <source>
        <dbReference type="SAM" id="Phobius"/>
    </source>
</evidence>
<feature type="transmembrane region" description="Helical" evidence="2">
    <location>
        <begin position="16"/>
        <end position="35"/>
    </location>
</feature>
<sequence>MDQIGARSFQKRGTPMAVTVIAACTVGLGAMYYMGKDVKSKEGVSSPYHNPGQGAGGTDKAMSSAQVSEVASGAPIPGSGKERAPGAVRGEAQ</sequence>
<evidence type="ECO:0000256" key="1">
    <source>
        <dbReference type="SAM" id="MobiDB-lite"/>
    </source>
</evidence>
<proteinExistence type="predicted"/>
<comment type="caution">
    <text evidence="3">The sequence shown here is derived from an EMBL/GenBank/DDBJ whole genome shotgun (WGS) entry which is preliminary data.</text>
</comment>
<keyword evidence="2" id="KW-0472">Membrane</keyword>
<reference evidence="3 4" key="1">
    <citation type="submission" date="2020-07" db="EMBL/GenBank/DDBJ databases">
        <title>Comparative genomics of pyrophilous fungi reveals a link between fire events and developmental genes.</title>
        <authorList>
            <consortium name="DOE Joint Genome Institute"/>
            <person name="Steindorff A.S."/>
            <person name="Carver A."/>
            <person name="Calhoun S."/>
            <person name="Stillman K."/>
            <person name="Liu H."/>
            <person name="Lipzen A."/>
            <person name="Pangilinan J."/>
            <person name="Labutti K."/>
            <person name="Bruns T.D."/>
            <person name="Grigoriev I.V."/>
        </authorList>
    </citation>
    <scope>NUCLEOTIDE SEQUENCE [LARGE SCALE GENOMIC DNA]</scope>
    <source>
        <strain evidence="3 4">CBS 144469</strain>
    </source>
</reference>
<protein>
    <submittedName>
        <fullName evidence="3">Uncharacterized protein</fullName>
    </submittedName>
</protein>
<keyword evidence="2" id="KW-1133">Transmembrane helix</keyword>
<keyword evidence="4" id="KW-1185">Reference proteome</keyword>
<organism evidence="3 4">
    <name type="scientific">Ephemerocybe angulata</name>
    <dbReference type="NCBI Taxonomy" id="980116"/>
    <lineage>
        <taxon>Eukaryota</taxon>
        <taxon>Fungi</taxon>
        <taxon>Dikarya</taxon>
        <taxon>Basidiomycota</taxon>
        <taxon>Agaricomycotina</taxon>
        <taxon>Agaricomycetes</taxon>
        <taxon>Agaricomycetidae</taxon>
        <taxon>Agaricales</taxon>
        <taxon>Agaricineae</taxon>
        <taxon>Psathyrellaceae</taxon>
        <taxon>Ephemerocybe</taxon>
    </lineage>
</organism>
<evidence type="ECO:0000313" key="4">
    <source>
        <dbReference type="Proteomes" id="UP000521943"/>
    </source>
</evidence>
<dbReference type="OrthoDB" id="2891636at2759"/>
<dbReference type="PROSITE" id="PS51257">
    <property type="entry name" value="PROKAR_LIPOPROTEIN"/>
    <property type="match status" value="1"/>
</dbReference>